<sequence>MQLRALVAALAIAPATMATVPFHPAHAAVARDQLTAADGKNAYHRVFDAEPLLPDHAMAPVPVQFAQVHGLHAVAAAAKDDNRDDDGDGGGGNFNADDDSHMTPTAQNLHGRSDTTPSKTVSSTPSPNFTHFFQPLVDYAGLETVRPLPAAPRDGVLELWSERGFRGYRHIYGRKLHYCDTIDTFTEHRFGFGKSAAVRAEGACCLLYTDRGCHGYTMMIGGRMATLAPYQFDNKVKSVLCMPPEGCKRYFAEEQSKTQAHIYGYGLGIGE</sequence>
<gene>
    <name evidence="3" type="ORF">SPI_06022</name>
</gene>
<organism evidence="3 4">
    <name type="scientific">Niveomyces insectorum RCEF 264</name>
    <dbReference type="NCBI Taxonomy" id="1081102"/>
    <lineage>
        <taxon>Eukaryota</taxon>
        <taxon>Fungi</taxon>
        <taxon>Dikarya</taxon>
        <taxon>Ascomycota</taxon>
        <taxon>Pezizomycotina</taxon>
        <taxon>Sordariomycetes</taxon>
        <taxon>Hypocreomycetidae</taxon>
        <taxon>Hypocreales</taxon>
        <taxon>Cordycipitaceae</taxon>
        <taxon>Niveomyces</taxon>
    </lineage>
</organism>
<feature type="signal peptide" evidence="2">
    <location>
        <begin position="1"/>
        <end position="18"/>
    </location>
</feature>
<name>A0A167SQ63_9HYPO</name>
<evidence type="ECO:0000313" key="3">
    <source>
        <dbReference type="EMBL" id="OAA59824.1"/>
    </source>
</evidence>
<evidence type="ECO:0000313" key="4">
    <source>
        <dbReference type="Proteomes" id="UP000076874"/>
    </source>
</evidence>
<dbReference type="OrthoDB" id="10578573at2759"/>
<comment type="caution">
    <text evidence="3">The sequence shown here is derived from an EMBL/GenBank/DDBJ whole genome shotgun (WGS) entry which is preliminary data.</text>
</comment>
<dbReference type="AlphaFoldDB" id="A0A167SQ63"/>
<dbReference type="Proteomes" id="UP000076874">
    <property type="component" value="Unassembled WGS sequence"/>
</dbReference>
<evidence type="ECO:0000256" key="2">
    <source>
        <dbReference type="SAM" id="SignalP"/>
    </source>
</evidence>
<protein>
    <submittedName>
        <fullName evidence="3">Uncharacterized protein</fullName>
    </submittedName>
</protein>
<evidence type="ECO:0000256" key="1">
    <source>
        <dbReference type="SAM" id="MobiDB-lite"/>
    </source>
</evidence>
<feature type="region of interest" description="Disordered" evidence="1">
    <location>
        <begin position="79"/>
        <end position="127"/>
    </location>
</feature>
<reference evidence="3 4" key="1">
    <citation type="journal article" date="2016" name="Genome Biol. Evol.">
        <title>Divergent and convergent evolution of fungal pathogenicity.</title>
        <authorList>
            <person name="Shang Y."/>
            <person name="Xiao G."/>
            <person name="Zheng P."/>
            <person name="Cen K."/>
            <person name="Zhan S."/>
            <person name="Wang C."/>
        </authorList>
    </citation>
    <scope>NUCLEOTIDE SEQUENCE [LARGE SCALE GENOMIC DNA]</scope>
    <source>
        <strain evidence="3 4">RCEF 264</strain>
    </source>
</reference>
<keyword evidence="2" id="KW-0732">Signal</keyword>
<feature type="chain" id="PRO_5007892314" evidence="2">
    <location>
        <begin position="19"/>
        <end position="271"/>
    </location>
</feature>
<feature type="compositionally biased region" description="Low complexity" evidence="1">
    <location>
        <begin position="115"/>
        <end position="127"/>
    </location>
</feature>
<accession>A0A167SQ63</accession>
<keyword evidence="4" id="KW-1185">Reference proteome</keyword>
<proteinExistence type="predicted"/>
<dbReference type="EMBL" id="AZHD01000010">
    <property type="protein sequence ID" value="OAA59824.1"/>
    <property type="molecule type" value="Genomic_DNA"/>
</dbReference>